<keyword evidence="6" id="KW-0503">Monooxygenase</keyword>
<dbReference type="InterPro" id="IPR017972">
    <property type="entry name" value="Cyt_P450_CS"/>
</dbReference>
<keyword evidence="3 6" id="KW-0349">Heme</keyword>
<dbReference type="Pfam" id="PF00067">
    <property type="entry name" value="p450"/>
    <property type="match status" value="1"/>
</dbReference>
<sequence>MTWSMVLAAVIPLLAAANFLIWAWSLAKNYAAARTIGVPIRIIPFSPFNPFWSLVDRKVASILRRLPLIGQSSIVRYSWRGWDGEDRWQCHYEMGDIFVLVTPQYNMLLLNSPKATTNVFKRPAEFPRPVWVNDVLAVFGPNISTAEGQSWKTQRRVATRCFNEANNEIVTPISSAAEDIRTLTLNVLARAGFGKSFKFQGHDEKPAEETQSMSYRASLSNILENCIVILALGPKTLNSLAGLGLLPAKLRTVNTAVVSFQTHMTTMYEEQKRAFAAGEEESDHNLMTLLVRASAQEAAASAADGAKEGSEGLTESEIYGNMFTFNFAGHDTTAHSTTFALHFLAANPDVQDWVSEEILAVLGGRHTHELDYRADFPRLKRCLAVLLETLRLYTIVPAIKWTGDRATTLAVGDRVHNLPPKTIVLPSYCSMHTDPRYWGPDSLSWRPSRWIRPGQNGNTPGDEEMDMNVRGAFLGWSEGIRDCPGKRFSQVEFVALLVGLFRQ</sequence>
<dbReference type="SUPFAM" id="SSF48264">
    <property type="entry name" value="Cytochrome P450"/>
    <property type="match status" value="1"/>
</dbReference>
<accession>A0ABR1P6C5</accession>
<dbReference type="EMBL" id="JAKNSF020000039">
    <property type="protein sequence ID" value="KAK7727216.1"/>
    <property type="molecule type" value="Genomic_DNA"/>
</dbReference>
<comment type="caution">
    <text evidence="7">The sequence shown here is derived from an EMBL/GenBank/DDBJ whole genome shotgun (WGS) entry which is preliminary data.</text>
</comment>
<dbReference type="Proteomes" id="UP001430848">
    <property type="component" value="Unassembled WGS sequence"/>
</dbReference>
<keyword evidence="6" id="KW-0560">Oxidoreductase</keyword>
<dbReference type="InterPro" id="IPR050121">
    <property type="entry name" value="Cytochrome_P450_monoxygenase"/>
</dbReference>
<evidence type="ECO:0008006" key="9">
    <source>
        <dbReference type="Google" id="ProtNLM"/>
    </source>
</evidence>
<dbReference type="InterPro" id="IPR001128">
    <property type="entry name" value="Cyt_P450"/>
</dbReference>
<dbReference type="Gene3D" id="1.10.630.10">
    <property type="entry name" value="Cytochrome P450"/>
    <property type="match status" value="1"/>
</dbReference>
<evidence type="ECO:0000256" key="5">
    <source>
        <dbReference type="ARBA" id="ARBA00023004"/>
    </source>
</evidence>
<evidence type="ECO:0000313" key="8">
    <source>
        <dbReference type="Proteomes" id="UP001430848"/>
    </source>
</evidence>
<evidence type="ECO:0000256" key="1">
    <source>
        <dbReference type="ARBA" id="ARBA00001971"/>
    </source>
</evidence>
<keyword evidence="4 6" id="KW-0479">Metal-binding</keyword>
<evidence type="ECO:0000256" key="6">
    <source>
        <dbReference type="RuleBase" id="RU000461"/>
    </source>
</evidence>
<protein>
    <recommendedName>
        <fullName evidence="9">Cytochrome P450</fullName>
    </recommendedName>
</protein>
<dbReference type="PROSITE" id="PS00086">
    <property type="entry name" value="CYTOCHROME_P450"/>
    <property type="match status" value="1"/>
</dbReference>
<dbReference type="InterPro" id="IPR002401">
    <property type="entry name" value="Cyt_P450_E_grp-I"/>
</dbReference>
<name>A0ABR1P6C5_DIAER</name>
<evidence type="ECO:0000256" key="4">
    <source>
        <dbReference type="ARBA" id="ARBA00022723"/>
    </source>
</evidence>
<keyword evidence="5 6" id="KW-0408">Iron</keyword>
<evidence type="ECO:0000256" key="3">
    <source>
        <dbReference type="ARBA" id="ARBA00022617"/>
    </source>
</evidence>
<evidence type="ECO:0000256" key="2">
    <source>
        <dbReference type="ARBA" id="ARBA00010617"/>
    </source>
</evidence>
<keyword evidence="8" id="KW-1185">Reference proteome</keyword>
<proteinExistence type="inferred from homology"/>
<evidence type="ECO:0000313" key="7">
    <source>
        <dbReference type="EMBL" id="KAK7727216.1"/>
    </source>
</evidence>
<dbReference type="PRINTS" id="PR00385">
    <property type="entry name" value="P450"/>
</dbReference>
<organism evidence="7 8">
    <name type="scientific">Diaporthe eres</name>
    <name type="common">Phomopsis oblonga</name>
    <dbReference type="NCBI Taxonomy" id="83184"/>
    <lineage>
        <taxon>Eukaryota</taxon>
        <taxon>Fungi</taxon>
        <taxon>Dikarya</taxon>
        <taxon>Ascomycota</taxon>
        <taxon>Pezizomycotina</taxon>
        <taxon>Sordariomycetes</taxon>
        <taxon>Sordariomycetidae</taxon>
        <taxon>Diaporthales</taxon>
        <taxon>Diaporthaceae</taxon>
        <taxon>Diaporthe</taxon>
        <taxon>Diaporthe eres species complex</taxon>
    </lineage>
</organism>
<dbReference type="PANTHER" id="PTHR24305">
    <property type="entry name" value="CYTOCHROME P450"/>
    <property type="match status" value="1"/>
</dbReference>
<comment type="cofactor">
    <cofactor evidence="1">
        <name>heme</name>
        <dbReference type="ChEBI" id="CHEBI:30413"/>
    </cofactor>
</comment>
<dbReference type="PRINTS" id="PR00463">
    <property type="entry name" value="EP450I"/>
</dbReference>
<dbReference type="InterPro" id="IPR036396">
    <property type="entry name" value="Cyt_P450_sf"/>
</dbReference>
<gene>
    <name evidence="7" type="ORF">SLS63_007267</name>
</gene>
<reference evidence="7 8" key="1">
    <citation type="submission" date="2024-02" db="EMBL/GenBank/DDBJ databases">
        <title>De novo assembly and annotation of 12 fungi associated with fruit tree decline syndrome in Ontario, Canada.</title>
        <authorList>
            <person name="Sulman M."/>
            <person name="Ellouze W."/>
            <person name="Ilyukhin E."/>
        </authorList>
    </citation>
    <scope>NUCLEOTIDE SEQUENCE [LARGE SCALE GENOMIC DNA]</scope>
    <source>
        <strain evidence="7 8">M169</strain>
    </source>
</reference>
<comment type="similarity">
    <text evidence="2 6">Belongs to the cytochrome P450 family.</text>
</comment>
<dbReference type="PANTHER" id="PTHR24305:SF166">
    <property type="entry name" value="CYTOCHROME P450 12A4, MITOCHONDRIAL-RELATED"/>
    <property type="match status" value="1"/>
</dbReference>